<keyword evidence="5" id="KW-0067">ATP-binding</keyword>
<reference evidence="6" key="1">
    <citation type="submission" date="2022-07" db="EMBL/GenBank/DDBJ databases">
        <authorList>
            <person name="Macas J."/>
            <person name="Novak P."/>
            <person name="Neumann P."/>
        </authorList>
    </citation>
    <scope>NUCLEOTIDE SEQUENCE</scope>
</reference>
<dbReference type="GO" id="GO:0005524">
    <property type="term" value="F:ATP binding"/>
    <property type="evidence" value="ECO:0007669"/>
    <property type="project" value="UniProtKB-KW"/>
</dbReference>
<comment type="caution">
    <text evidence="6">The sequence shown here is derived from an EMBL/GenBank/DDBJ whole genome shotgun (WGS) entry which is preliminary data.</text>
</comment>
<dbReference type="PANTHER" id="PTHR47983:SF14">
    <property type="entry name" value="PROTEIN KINASE DOMAIN-CONTAINING PROTEIN"/>
    <property type="match status" value="1"/>
</dbReference>
<evidence type="ECO:0000256" key="2">
    <source>
        <dbReference type="ARBA" id="ARBA00022679"/>
    </source>
</evidence>
<dbReference type="PANTHER" id="PTHR47983">
    <property type="entry name" value="PTO-INTERACTING PROTEIN 1-LIKE"/>
    <property type="match status" value="1"/>
</dbReference>
<organism evidence="6 7">
    <name type="scientific">Cuscuta epithymum</name>
    <dbReference type="NCBI Taxonomy" id="186058"/>
    <lineage>
        <taxon>Eukaryota</taxon>
        <taxon>Viridiplantae</taxon>
        <taxon>Streptophyta</taxon>
        <taxon>Embryophyta</taxon>
        <taxon>Tracheophyta</taxon>
        <taxon>Spermatophyta</taxon>
        <taxon>Magnoliopsida</taxon>
        <taxon>eudicotyledons</taxon>
        <taxon>Gunneridae</taxon>
        <taxon>Pentapetalae</taxon>
        <taxon>asterids</taxon>
        <taxon>lamiids</taxon>
        <taxon>Solanales</taxon>
        <taxon>Convolvulaceae</taxon>
        <taxon>Cuscuteae</taxon>
        <taxon>Cuscuta</taxon>
        <taxon>Cuscuta subgen. Cuscuta</taxon>
    </lineage>
</organism>
<evidence type="ECO:0000256" key="1">
    <source>
        <dbReference type="ARBA" id="ARBA00022553"/>
    </source>
</evidence>
<dbReference type="InterPro" id="IPR052101">
    <property type="entry name" value="Plant_StressResp_Kinase"/>
</dbReference>
<gene>
    <name evidence="6" type="ORF">CEPIT_LOCUS32000</name>
</gene>
<name>A0AAV0F9J8_9ASTE</name>
<protein>
    <submittedName>
        <fullName evidence="6">Uncharacterized protein</fullName>
    </submittedName>
</protein>
<evidence type="ECO:0000256" key="5">
    <source>
        <dbReference type="ARBA" id="ARBA00022840"/>
    </source>
</evidence>
<keyword evidence="3" id="KW-0547">Nucleotide-binding</keyword>
<keyword evidence="7" id="KW-1185">Reference proteome</keyword>
<dbReference type="AlphaFoldDB" id="A0AAV0F9J8"/>
<dbReference type="Proteomes" id="UP001152523">
    <property type="component" value="Unassembled WGS sequence"/>
</dbReference>
<evidence type="ECO:0000256" key="4">
    <source>
        <dbReference type="ARBA" id="ARBA00022777"/>
    </source>
</evidence>
<proteinExistence type="predicted"/>
<keyword evidence="2" id="KW-0808">Transferase</keyword>
<dbReference type="GO" id="GO:0016301">
    <property type="term" value="F:kinase activity"/>
    <property type="evidence" value="ECO:0007669"/>
    <property type="project" value="UniProtKB-KW"/>
</dbReference>
<keyword evidence="1" id="KW-0597">Phosphoprotein</keyword>
<evidence type="ECO:0000256" key="3">
    <source>
        <dbReference type="ARBA" id="ARBA00022741"/>
    </source>
</evidence>
<dbReference type="EMBL" id="CAMAPF010000968">
    <property type="protein sequence ID" value="CAH9132215.1"/>
    <property type="molecule type" value="Genomic_DNA"/>
</dbReference>
<evidence type="ECO:0000313" key="6">
    <source>
        <dbReference type="EMBL" id="CAH9132215.1"/>
    </source>
</evidence>
<keyword evidence="4" id="KW-0418">Kinase</keyword>
<evidence type="ECO:0000313" key="7">
    <source>
        <dbReference type="Proteomes" id="UP001152523"/>
    </source>
</evidence>
<accession>A0AAV0F9J8</accession>
<sequence length="107" mass="11791">MCVCNSHFLIGQPICIWFCPGYPKCVDPKLNNEYPPKAIVEMAAVAALCVQYETDFSPNMKIVVKALLPLLNSKPAAGSESHALRTNQAQKLQNLNITNLFILTLNS</sequence>